<evidence type="ECO:0000313" key="2">
    <source>
        <dbReference type="Proteomes" id="UP000238479"/>
    </source>
</evidence>
<dbReference type="Proteomes" id="UP000238479">
    <property type="component" value="Chromosome 1"/>
</dbReference>
<protein>
    <submittedName>
        <fullName evidence="1">Uncharacterized protein</fullName>
    </submittedName>
</protein>
<accession>A0A2P6SMT6</accession>
<keyword evidence="2" id="KW-1185">Reference proteome</keyword>
<evidence type="ECO:0000313" key="1">
    <source>
        <dbReference type="EMBL" id="PRQ59996.1"/>
    </source>
</evidence>
<organism evidence="1 2">
    <name type="scientific">Rosa chinensis</name>
    <name type="common">China rose</name>
    <dbReference type="NCBI Taxonomy" id="74649"/>
    <lineage>
        <taxon>Eukaryota</taxon>
        <taxon>Viridiplantae</taxon>
        <taxon>Streptophyta</taxon>
        <taxon>Embryophyta</taxon>
        <taxon>Tracheophyta</taxon>
        <taxon>Spermatophyta</taxon>
        <taxon>Magnoliopsida</taxon>
        <taxon>eudicotyledons</taxon>
        <taxon>Gunneridae</taxon>
        <taxon>Pentapetalae</taxon>
        <taxon>rosids</taxon>
        <taxon>fabids</taxon>
        <taxon>Rosales</taxon>
        <taxon>Rosaceae</taxon>
        <taxon>Rosoideae</taxon>
        <taxon>Rosoideae incertae sedis</taxon>
        <taxon>Rosa</taxon>
    </lineage>
</organism>
<dbReference type="AlphaFoldDB" id="A0A2P6SMT6"/>
<proteinExistence type="predicted"/>
<dbReference type="Gramene" id="PRQ59996">
    <property type="protein sequence ID" value="PRQ59996"/>
    <property type="gene ID" value="RchiOBHm_Chr1g0376311"/>
</dbReference>
<gene>
    <name evidence="1" type="ORF">RchiOBHm_Chr1g0376311</name>
</gene>
<sequence>MKKWEHMMRVDPSMFQSLGYLPLVTMFQWYKLRMSTNVMLLKLYKRSIFVAYSPGGFNVFHYCRNCSGLMSVVGSGKEKAGSSTD</sequence>
<dbReference type="EMBL" id="PDCK01000039">
    <property type="protein sequence ID" value="PRQ59996.1"/>
    <property type="molecule type" value="Genomic_DNA"/>
</dbReference>
<name>A0A2P6SMT6_ROSCH</name>
<reference evidence="1 2" key="1">
    <citation type="journal article" date="2018" name="Nat. Genet.">
        <title>The Rosa genome provides new insights in the design of modern roses.</title>
        <authorList>
            <person name="Bendahmane M."/>
        </authorList>
    </citation>
    <scope>NUCLEOTIDE SEQUENCE [LARGE SCALE GENOMIC DNA]</scope>
    <source>
        <strain evidence="2">cv. Old Blush</strain>
    </source>
</reference>
<comment type="caution">
    <text evidence="1">The sequence shown here is derived from an EMBL/GenBank/DDBJ whole genome shotgun (WGS) entry which is preliminary data.</text>
</comment>